<dbReference type="OrthoDB" id="9816424at2"/>
<dbReference type="Proteomes" id="UP000199137">
    <property type="component" value="Unassembled WGS sequence"/>
</dbReference>
<keyword evidence="5" id="KW-0045">Antibiotic biosynthesis</keyword>
<dbReference type="Pfam" id="PF17843">
    <property type="entry name" value="MycE_N"/>
    <property type="match status" value="1"/>
</dbReference>
<sequence length="401" mass="43814">MVETDDALVEHLLRIADGSADDTAERLRAWDPDRVAAAVLAEVMARAALFPGPATTLAVQFDLGTGERRLGYVATLTPDRTGTVRRGWADDPWLTVRQDLAELLRAVHGPPGAHDATREVVVKDPPANVGVGSDAPWLADLQAATLGSYQVVKACSPHHVDLDLLAVRFGSDKWGSHWYTPHYERHFAPFRQQRVKVLELGVGGYSSPEWGGGSLRMWRHYFPRGLVYGLDVFDKSALDRPRMKTVLGDQSDPVFLAGLADRLGPFEIVVDDGSHLSSDVLASFAALFPHVRPGGLYVIEDLQTSYWPGWNGGRTDPNDPATSTGMLKTLVDGLHHQDAVHDGPHRPSHTDRTVTGIHLYHNIAFIEKAVNSDQPAMSWLRKDVHPYASSGDPGAESGRTA</sequence>
<comment type="pathway">
    <text evidence="1">Antibiotic biosynthesis.</text>
</comment>
<dbReference type="InterPro" id="IPR040800">
    <property type="entry name" value="MycE_N"/>
</dbReference>
<dbReference type="GO" id="GO:0008168">
    <property type="term" value="F:methyltransferase activity"/>
    <property type="evidence" value="ECO:0007669"/>
    <property type="project" value="UniProtKB-KW"/>
</dbReference>
<reference evidence="7 8" key="1">
    <citation type="submission" date="2016-10" db="EMBL/GenBank/DDBJ databases">
        <authorList>
            <person name="de Groot N.N."/>
        </authorList>
    </citation>
    <scope>NUCLEOTIDE SEQUENCE [LARGE SCALE GENOMIC DNA]</scope>
    <source>
        <strain evidence="7 8">DSM 44637</strain>
    </source>
</reference>
<dbReference type="SUPFAM" id="SSF53335">
    <property type="entry name" value="S-adenosyl-L-methionine-dependent methyltransferases"/>
    <property type="match status" value="1"/>
</dbReference>
<dbReference type="EMBL" id="FOWC01000007">
    <property type="protein sequence ID" value="SFP84032.1"/>
    <property type="molecule type" value="Genomic_DNA"/>
</dbReference>
<evidence type="ECO:0000256" key="2">
    <source>
        <dbReference type="ARBA" id="ARBA00022603"/>
    </source>
</evidence>
<keyword evidence="2 7" id="KW-0489">Methyltransferase</keyword>
<evidence type="ECO:0000313" key="8">
    <source>
        <dbReference type="Proteomes" id="UP000199137"/>
    </source>
</evidence>
<feature type="domain" description="Methyltransferase MycE N-terminal" evidence="6">
    <location>
        <begin position="9"/>
        <end position="117"/>
    </location>
</feature>
<dbReference type="AlphaFoldDB" id="A0A1I5TLT7"/>
<evidence type="ECO:0000256" key="1">
    <source>
        <dbReference type="ARBA" id="ARBA00004792"/>
    </source>
</evidence>
<dbReference type="InterPro" id="IPR029063">
    <property type="entry name" value="SAM-dependent_MTases_sf"/>
</dbReference>
<evidence type="ECO:0000256" key="5">
    <source>
        <dbReference type="ARBA" id="ARBA00023194"/>
    </source>
</evidence>
<dbReference type="GO" id="GO:0032259">
    <property type="term" value="P:methylation"/>
    <property type="evidence" value="ECO:0007669"/>
    <property type="project" value="UniProtKB-KW"/>
</dbReference>
<keyword evidence="4" id="KW-0949">S-adenosyl-L-methionine</keyword>
<evidence type="ECO:0000256" key="3">
    <source>
        <dbReference type="ARBA" id="ARBA00022679"/>
    </source>
</evidence>
<dbReference type="STRING" id="112413.SAMN05421854_107155"/>
<protein>
    <submittedName>
        <fullName evidence="7">Demethylmacrocin O-methyltransferase</fullName>
    </submittedName>
</protein>
<proteinExistence type="predicted"/>
<gene>
    <name evidence="7" type="ORF">SAMN05421854_107155</name>
</gene>
<evidence type="ECO:0000256" key="4">
    <source>
        <dbReference type="ARBA" id="ARBA00022691"/>
    </source>
</evidence>
<evidence type="ECO:0000313" key="7">
    <source>
        <dbReference type="EMBL" id="SFP84032.1"/>
    </source>
</evidence>
<dbReference type="GO" id="GO:0017000">
    <property type="term" value="P:antibiotic biosynthetic process"/>
    <property type="evidence" value="ECO:0007669"/>
    <property type="project" value="UniProtKB-KW"/>
</dbReference>
<dbReference type="Gene3D" id="3.40.50.150">
    <property type="entry name" value="Vaccinia Virus protein VP39"/>
    <property type="match status" value="1"/>
</dbReference>
<name>A0A1I5TLT7_9PSEU</name>
<dbReference type="RefSeq" id="WP_093574921.1">
    <property type="nucleotide sequence ID" value="NZ_FOWC01000007.1"/>
</dbReference>
<accession>A0A1I5TLT7</accession>
<keyword evidence="3 7" id="KW-0808">Transferase</keyword>
<organism evidence="7 8">
    <name type="scientific">Amycolatopsis rubida</name>
    <dbReference type="NCBI Taxonomy" id="112413"/>
    <lineage>
        <taxon>Bacteria</taxon>
        <taxon>Bacillati</taxon>
        <taxon>Actinomycetota</taxon>
        <taxon>Actinomycetes</taxon>
        <taxon>Pseudonocardiales</taxon>
        <taxon>Pseudonocardiaceae</taxon>
        <taxon>Amycolatopsis</taxon>
    </lineage>
</organism>
<evidence type="ECO:0000259" key="6">
    <source>
        <dbReference type="Pfam" id="PF17843"/>
    </source>
</evidence>
<dbReference type="Gene3D" id="3.30.1050.30">
    <property type="match status" value="1"/>
</dbReference>